<dbReference type="GO" id="GO:0071039">
    <property type="term" value="P:nuclear polyadenylation-dependent CUT catabolic process"/>
    <property type="evidence" value="ECO:0007669"/>
    <property type="project" value="TreeGrafter"/>
</dbReference>
<dbReference type="GO" id="GO:0071035">
    <property type="term" value="P:nuclear polyadenylation-dependent rRNA catabolic process"/>
    <property type="evidence" value="ECO:0007669"/>
    <property type="project" value="TreeGrafter"/>
</dbReference>
<keyword evidence="7" id="KW-1185">Reference proteome</keyword>
<evidence type="ECO:0000256" key="3">
    <source>
        <dbReference type="ARBA" id="ARBA00023242"/>
    </source>
</evidence>
<dbReference type="GO" id="GO:0003723">
    <property type="term" value="F:RNA binding"/>
    <property type="evidence" value="ECO:0007669"/>
    <property type="project" value="TreeGrafter"/>
</dbReference>
<dbReference type="GO" id="GO:0071031">
    <property type="term" value="P:nuclear mRNA surveillance of mRNA 3'-end processing"/>
    <property type="evidence" value="ECO:0007669"/>
    <property type="project" value="TreeGrafter"/>
</dbReference>
<organism evidence="6 7">
    <name type="scientific">Petrolisthes cinctipes</name>
    <name type="common">Flat porcelain crab</name>
    <dbReference type="NCBI Taxonomy" id="88211"/>
    <lineage>
        <taxon>Eukaryota</taxon>
        <taxon>Metazoa</taxon>
        <taxon>Ecdysozoa</taxon>
        <taxon>Arthropoda</taxon>
        <taxon>Crustacea</taxon>
        <taxon>Multicrustacea</taxon>
        <taxon>Malacostraca</taxon>
        <taxon>Eumalacostraca</taxon>
        <taxon>Eucarida</taxon>
        <taxon>Decapoda</taxon>
        <taxon>Pleocyemata</taxon>
        <taxon>Anomura</taxon>
        <taxon>Galatheoidea</taxon>
        <taxon>Porcellanidae</taxon>
        <taxon>Petrolisthes</taxon>
    </lineage>
</organism>
<evidence type="ECO:0000256" key="2">
    <source>
        <dbReference type="ARBA" id="ARBA00022737"/>
    </source>
</evidence>
<evidence type="ECO:0000256" key="1">
    <source>
        <dbReference type="ARBA" id="ARBA00004123"/>
    </source>
</evidence>
<dbReference type="PANTHER" id="PTHR46543:SF2">
    <property type="entry name" value="AGAP013096-PA"/>
    <property type="match status" value="1"/>
</dbReference>
<name>A0AAE1EKP5_PETCI</name>
<keyword evidence="3" id="KW-0539">Nucleus</keyword>
<feature type="compositionally biased region" description="Low complexity" evidence="4">
    <location>
        <begin position="14"/>
        <end position="68"/>
    </location>
</feature>
<keyword evidence="2" id="KW-0677">Repeat</keyword>
<evidence type="ECO:0000256" key="4">
    <source>
        <dbReference type="SAM" id="MobiDB-lite"/>
    </source>
</evidence>
<protein>
    <recommendedName>
        <fullName evidence="5">U-box domain-containing protein</fullName>
    </recommendedName>
</protein>
<dbReference type="Pfam" id="PF04564">
    <property type="entry name" value="U-box"/>
    <property type="match status" value="1"/>
</dbReference>
<comment type="caution">
    <text evidence="6">The sequence shown here is derived from an EMBL/GenBank/DDBJ whole genome shotgun (WGS) entry which is preliminary data.</text>
</comment>
<dbReference type="GO" id="GO:0071036">
    <property type="term" value="P:nuclear polyadenylation-dependent snoRNA catabolic process"/>
    <property type="evidence" value="ECO:0007669"/>
    <property type="project" value="TreeGrafter"/>
</dbReference>
<reference evidence="6" key="1">
    <citation type="submission" date="2023-10" db="EMBL/GenBank/DDBJ databases">
        <title>Genome assemblies of two species of porcelain crab, Petrolisthes cinctipes and Petrolisthes manimaculis (Anomura: Porcellanidae).</title>
        <authorList>
            <person name="Angst P."/>
        </authorList>
    </citation>
    <scope>NUCLEOTIDE SEQUENCE</scope>
    <source>
        <strain evidence="6">PB745_01</strain>
        <tissue evidence="6">Gill</tissue>
    </source>
</reference>
<dbReference type="InterPro" id="IPR003613">
    <property type="entry name" value="Ubox_domain"/>
</dbReference>
<accession>A0AAE1EKP5</accession>
<dbReference type="AlphaFoldDB" id="A0AAE1EKP5"/>
<dbReference type="Proteomes" id="UP001286313">
    <property type="component" value="Unassembled WGS sequence"/>
</dbReference>
<dbReference type="GO" id="GO:0031499">
    <property type="term" value="C:TRAMP complex"/>
    <property type="evidence" value="ECO:0007669"/>
    <property type="project" value="TreeGrafter"/>
</dbReference>
<dbReference type="GO" id="GO:0004842">
    <property type="term" value="F:ubiquitin-protein transferase activity"/>
    <property type="evidence" value="ECO:0007669"/>
    <property type="project" value="InterPro"/>
</dbReference>
<comment type="subcellular location">
    <subcellularLocation>
        <location evidence="1">Nucleus</location>
    </subcellularLocation>
</comment>
<dbReference type="SUPFAM" id="SSF57850">
    <property type="entry name" value="RING/U-box"/>
    <property type="match status" value="1"/>
</dbReference>
<evidence type="ECO:0000313" key="7">
    <source>
        <dbReference type="Proteomes" id="UP001286313"/>
    </source>
</evidence>
<dbReference type="PANTHER" id="PTHR46543">
    <property type="entry name" value="ZINC FINGER CCHC DOMAIN-CONTAINING PROTEIN 7"/>
    <property type="match status" value="1"/>
</dbReference>
<sequence length="546" mass="62593">MEANNFNTDDHHQQQQQQQDHQQHHQQQQDLDHQQQQQDHQDQHQQQQQDHQQQQQQQEDHQYQQQDQHQQDQDQPTAASIVINRVLQDLKIIHKDGQSSTRNYLSVVCCLVDLFKTPLSLPDYTECLKITWSTVLLRHQNNHNNLQFMRLRLADDALQCLARQDTKVLGYWESAVQLVLPLVRNCDPDISHGVFFVNSVLKEWIVSVFCNKEMCPNPYIRLDMLMMIQTWCHNNTLDNKEVSEQVIAGLMELSVYMDGENESIPGGTGLTLELSWCKVIYTLLSKGHLTNVYQTATQQIQTLSVGPEARWLARMVEFVAARTTLVKSYIQSSDMTPINALQTLELCLVLLRHLLISCGDTFTCRGLARVGGVCFIKVCVNVLGVMPYLWCHHVNSCLLILSSISEMIETLTSSPKSQSLVQLLGRDHSQEMKQIRCSASNFGFQMPIITPDEDHVTTQCPQRFVDGVTQTMMESPVLLQTSQVTVDETTLVYLLVQKSPRCPFTCETLDQHSFCLLPQLQQEIQAWRTQSDVSTTTMQHNNNNPP</sequence>
<dbReference type="GO" id="GO:0071038">
    <property type="term" value="P:TRAMP-dependent tRNA surveillance pathway"/>
    <property type="evidence" value="ECO:0007669"/>
    <property type="project" value="TreeGrafter"/>
</dbReference>
<gene>
    <name evidence="6" type="ORF">Pcinc_039327</name>
</gene>
<dbReference type="InterPro" id="IPR051644">
    <property type="entry name" value="TRAMP_AT-DNA-binding"/>
</dbReference>
<proteinExistence type="predicted"/>
<feature type="domain" description="U-box" evidence="5">
    <location>
        <begin position="461"/>
        <end position="530"/>
    </location>
</feature>
<feature type="region of interest" description="Disordered" evidence="4">
    <location>
        <begin position="1"/>
        <end position="76"/>
    </location>
</feature>
<dbReference type="EMBL" id="JAWQEG010006674">
    <property type="protein sequence ID" value="KAK3854175.1"/>
    <property type="molecule type" value="Genomic_DNA"/>
</dbReference>
<evidence type="ECO:0000259" key="5">
    <source>
        <dbReference type="Pfam" id="PF04564"/>
    </source>
</evidence>
<dbReference type="InterPro" id="IPR013083">
    <property type="entry name" value="Znf_RING/FYVE/PHD"/>
</dbReference>
<dbReference type="GO" id="GO:0071037">
    <property type="term" value="P:nuclear polyadenylation-dependent snRNA catabolic process"/>
    <property type="evidence" value="ECO:0007669"/>
    <property type="project" value="TreeGrafter"/>
</dbReference>
<dbReference type="GO" id="GO:0016567">
    <property type="term" value="P:protein ubiquitination"/>
    <property type="evidence" value="ECO:0007669"/>
    <property type="project" value="InterPro"/>
</dbReference>
<evidence type="ECO:0000313" key="6">
    <source>
        <dbReference type="EMBL" id="KAK3854175.1"/>
    </source>
</evidence>
<dbReference type="Gene3D" id="3.30.40.10">
    <property type="entry name" value="Zinc/RING finger domain, C3HC4 (zinc finger)"/>
    <property type="match status" value="1"/>
</dbReference>